<feature type="disulfide bond" evidence="2">
    <location>
        <begin position="147"/>
        <end position="152"/>
    </location>
</feature>
<dbReference type="Pfam" id="PF00086">
    <property type="entry name" value="Thyroglobulin_1"/>
    <property type="match status" value="1"/>
</dbReference>
<keyword evidence="1 2" id="KW-1015">Disulfide bond</keyword>
<keyword evidence="8" id="KW-1185">Reference proteome</keyword>
<evidence type="ECO:0000259" key="6">
    <source>
        <dbReference type="PROSITE" id="PS51162"/>
    </source>
</evidence>
<dbReference type="InterPro" id="IPR015386">
    <property type="entry name" value="MHC_II-assoc_invar/CLIP_MHC-bd"/>
</dbReference>
<dbReference type="PIRSF" id="PIRSF001992">
    <property type="entry name" value="CD74_antigen"/>
    <property type="match status" value="1"/>
</dbReference>
<dbReference type="GO" id="GO:0042289">
    <property type="term" value="F:MHC class II protein binding"/>
    <property type="evidence" value="ECO:0007669"/>
    <property type="project" value="InterPro"/>
</dbReference>
<evidence type="ECO:0000313" key="8">
    <source>
        <dbReference type="Proteomes" id="UP001178508"/>
    </source>
</evidence>
<dbReference type="GO" id="GO:0016020">
    <property type="term" value="C:membrane"/>
    <property type="evidence" value="ECO:0007669"/>
    <property type="project" value="InterPro"/>
</dbReference>
<sequence length="194" mass="20849">MSNPDTQYQPLMGAPSQQTAINIPAQGGQPSRAYKIAGITLLACVLIVGQAMIAYFLLSQNGDIKSLQEQNNELQVQMNKGKSVSVPMRMHMPMNALTELVDDSEDKATEKVEATDCQLEASGLKPLPVPNYRPSCDERGLYTPQQCFMGKCWCVNTASGVQIPGSMSDGAARCGVNFLIGGPNKVLTLPKVDA</sequence>
<dbReference type="GO" id="GO:0006886">
    <property type="term" value="P:intracellular protein transport"/>
    <property type="evidence" value="ECO:0007669"/>
    <property type="project" value="InterPro"/>
</dbReference>
<evidence type="ECO:0000313" key="7">
    <source>
        <dbReference type="EMBL" id="CAJ1067074.1"/>
    </source>
</evidence>
<dbReference type="Gene3D" id="4.10.800.10">
    <property type="entry name" value="Thyroglobulin type-1"/>
    <property type="match status" value="1"/>
</dbReference>
<dbReference type="PROSITE" id="PS51162">
    <property type="entry name" value="THYROGLOBULIN_1_2"/>
    <property type="match status" value="1"/>
</dbReference>
<comment type="caution">
    <text evidence="3">Lacks conserved residue(s) required for the propagation of feature annotation.</text>
</comment>
<dbReference type="GO" id="GO:0019882">
    <property type="term" value="P:antigen processing and presentation"/>
    <property type="evidence" value="ECO:0007669"/>
    <property type="project" value="InterPro"/>
</dbReference>
<dbReference type="GO" id="GO:0035718">
    <property type="term" value="F:macrophage migration inhibitory factor binding"/>
    <property type="evidence" value="ECO:0007669"/>
    <property type="project" value="InterPro"/>
</dbReference>
<dbReference type="GO" id="GO:0006955">
    <property type="term" value="P:immune response"/>
    <property type="evidence" value="ECO:0007669"/>
    <property type="project" value="InterPro"/>
</dbReference>
<reference evidence="7" key="1">
    <citation type="submission" date="2023-08" db="EMBL/GenBank/DDBJ databases">
        <authorList>
            <person name="Alioto T."/>
            <person name="Alioto T."/>
            <person name="Gomez Garrido J."/>
        </authorList>
    </citation>
    <scope>NUCLEOTIDE SEQUENCE</scope>
</reference>
<feature type="transmembrane region" description="Helical" evidence="5">
    <location>
        <begin position="36"/>
        <end position="58"/>
    </location>
</feature>
<keyword evidence="4" id="KW-0175">Coiled coil</keyword>
<feature type="domain" description="Thyroglobulin type-1" evidence="6">
    <location>
        <begin position="114"/>
        <end position="174"/>
    </location>
</feature>
<keyword evidence="5" id="KW-0812">Transmembrane</keyword>
<dbReference type="Proteomes" id="UP001178508">
    <property type="component" value="Chromosome 11"/>
</dbReference>
<keyword evidence="5" id="KW-1133">Transmembrane helix</keyword>
<dbReference type="AlphaFoldDB" id="A0AAV1G330"/>
<dbReference type="InterPro" id="IPR043530">
    <property type="entry name" value="CD74_antigen"/>
</dbReference>
<dbReference type="InterPro" id="IPR000716">
    <property type="entry name" value="Thyroglobulin_1"/>
</dbReference>
<dbReference type="InterPro" id="IPR036857">
    <property type="entry name" value="Thyroglobulin_1_sf"/>
</dbReference>
<proteinExistence type="predicted"/>
<dbReference type="SMART" id="SM00211">
    <property type="entry name" value="TY"/>
    <property type="match status" value="1"/>
</dbReference>
<feature type="disulfide bond" evidence="2 3">
    <location>
        <begin position="117"/>
        <end position="136"/>
    </location>
</feature>
<dbReference type="CDD" id="cd00191">
    <property type="entry name" value="TY"/>
    <property type="match status" value="1"/>
</dbReference>
<dbReference type="SUPFAM" id="SSF57610">
    <property type="entry name" value="Thyroglobulin type-1 domain"/>
    <property type="match status" value="1"/>
</dbReference>
<feature type="coiled-coil region" evidence="4">
    <location>
        <begin position="57"/>
        <end position="84"/>
    </location>
</feature>
<dbReference type="PROSITE" id="PS00484">
    <property type="entry name" value="THYROGLOBULIN_1_1"/>
    <property type="match status" value="1"/>
</dbReference>
<feature type="disulfide bond" evidence="2 3">
    <location>
        <begin position="154"/>
        <end position="174"/>
    </location>
</feature>
<evidence type="ECO:0000256" key="4">
    <source>
        <dbReference type="SAM" id="Coils"/>
    </source>
</evidence>
<evidence type="ECO:0000256" key="2">
    <source>
        <dbReference type="PIRSR" id="PIRSR001992-1"/>
    </source>
</evidence>
<protein>
    <submittedName>
        <fullName evidence="7">CD74 molecule, major histocompatibility complex, class II invariant chain b</fullName>
    </submittedName>
</protein>
<name>A0AAV1G330_XYRNO</name>
<keyword evidence="5" id="KW-0472">Membrane</keyword>
<organism evidence="7 8">
    <name type="scientific">Xyrichtys novacula</name>
    <name type="common">Pearly razorfish</name>
    <name type="synonym">Hemipteronotus novacula</name>
    <dbReference type="NCBI Taxonomy" id="13765"/>
    <lineage>
        <taxon>Eukaryota</taxon>
        <taxon>Metazoa</taxon>
        <taxon>Chordata</taxon>
        <taxon>Craniata</taxon>
        <taxon>Vertebrata</taxon>
        <taxon>Euteleostomi</taxon>
        <taxon>Actinopterygii</taxon>
        <taxon>Neopterygii</taxon>
        <taxon>Teleostei</taxon>
        <taxon>Neoteleostei</taxon>
        <taxon>Acanthomorphata</taxon>
        <taxon>Eupercaria</taxon>
        <taxon>Labriformes</taxon>
        <taxon>Labridae</taxon>
        <taxon>Xyrichtys</taxon>
    </lineage>
</organism>
<evidence type="ECO:0000256" key="3">
    <source>
        <dbReference type="PROSITE-ProRule" id="PRU00500"/>
    </source>
</evidence>
<dbReference type="Pfam" id="PF09307">
    <property type="entry name" value="MHC2-interact"/>
    <property type="match status" value="1"/>
</dbReference>
<gene>
    <name evidence="7" type="ORF">XNOV1_A000922</name>
</gene>
<accession>A0AAV1G330</accession>
<evidence type="ECO:0000256" key="5">
    <source>
        <dbReference type="SAM" id="Phobius"/>
    </source>
</evidence>
<dbReference type="EMBL" id="OY660874">
    <property type="protein sequence ID" value="CAJ1067074.1"/>
    <property type="molecule type" value="Genomic_DNA"/>
</dbReference>
<evidence type="ECO:0000256" key="1">
    <source>
        <dbReference type="ARBA" id="ARBA00023157"/>
    </source>
</evidence>